<dbReference type="Proteomes" id="UP000199459">
    <property type="component" value="Unassembled WGS sequence"/>
</dbReference>
<dbReference type="InterPro" id="IPR005490">
    <property type="entry name" value="LD_TPept_cat_dom"/>
</dbReference>
<feature type="active site" description="Proton donor/acceptor" evidence="7">
    <location>
        <position position="450"/>
    </location>
</feature>
<dbReference type="UniPathway" id="UPA00219"/>
<dbReference type="GO" id="GO:0009252">
    <property type="term" value="P:peptidoglycan biosynthetic process"/>
    <property type="evidence" value="ECO:0007669"/>
    <property type="project" value="UniProtKB-UniPathway"/>
</dbReference>
<evidence type="ECO:0000256" key="6">
    <source>
        <dbReference type="ARBA" id="ARBA00023316"/>
    </source>
</evidence>
<keyword evidence="5 7" id="KW-0573">Peptidoglycan synthesis</keyword>
<protein>
    <submittedName>
        <fullName evidence="10">Murein L,D-transpeptidase YcbB/YkuD</fullName>
    </submittedName>
</protein>
<evidence type="ECO:0000256" key="7">
    <source>
        <dbReference type="PROSITE-ProRule" id="PRU01373"/>
    </source>
</evidence>
<keyword evidence="8" id="KW-0732">Signal</keyword>
<evidence type="ECO:0000256" key="1">
    <source>
        <dbReference type="ARBA" id="ARBA00004752"/>
    </source>
</evidence>
<keyword evidence="3" id="KW-0808">Transferase</keyword>
<gene>
    <name evidence="10" type="ORF">SAMN05216325_10199</name>
</gene>
<dbReference type="GO" id="GO:0004180">
    <property type="term" value="F:carboxypeptidase activity"/>
    <property type="evidence" value="ECO:0007669"/>
    <property type="project" value="UniProtKB-ARBA"/>
</dbReference>
<proteinExistence type="inferred from homology"/>
<evidence type="ECO:0000256" key="3">
    <source>
        <dbReference type="ARBA" id="ARBA00022679"/>
    </source>
</evidence>
<name>A0A1H8ADL5_9PROT</name>
<dbReference type="STRING" id="917.SAMN05216326_11279"/>
<reference evidence="10 11" key="1">
    <citation type="submission" date="2016-10" db="EMBL/GenBank/DDBJ databases">
        <authorList>
            <person name="de Groot N.N."/>
        </authorList>
    </citation>
    <scope>NUCLEOTIDE SEQUENCE [LARGE SCALE GENOMIC DNA]</scope>
    <source>
        <strain evidence="10 11">Nm22</strain>
    </source>
</reference>
<evidence type="ECO:0000313" key="11">
    <source>
        <dbReference type="Proteomes" id="UP000199459"/>
    </source>
</evidence>
<feature type="chain" id="PRO_5011731950" evidence="8">
    <location>
        <begin position="26"/>
        <end position="546"/>
    </location>
</feature>
<dbReference type="OrthoDB" id="9778545at2"/>
<organism evidence="10 11">
    <name type="scientific">Nitrosomonas marina</name>
    <dbReference type="NCBI Taxonomy" id="917"/>
    <lineage>
        <taxon>Bacteria</taxon>
        <taxon>Pseudomonadati</taxon>
        <taxon>Pseudomonadota</taxon>
        <taxon>Betaproteobacteria</taxon>
        <taxon>Nitrosomonadales</taxon>
        <taxon>Nitrosomonadaceae</taxon>
        <taxon>Nitrosomonas</taxon>
    </lineage>
</organism>
<keyword evidence="6 7" id="KW-0961">Cell wall biogenesis/degradation</keyword>
<dbReference type="AlphaFoldDB" id="A0A1H8ADL5"/>
<accession>A0A1H8ADL5</accession>
<comment type="pathway">
    <text evidence="1 7">Cell wall biogenesis; peptidoglycan biosynthesis.</text>
</comment>
<dbReference type="SUPFAM" id="SSF141523">
    <property type="entry name" value="L,D-transpeptidase catalytic domain-like"/>
    <property type="match status" value="1"/>
</dbReference>
<dbReference type="GO" id="GO:0071555">
    <property type="term" value="P:cell wall organization"/>
    <property type="evidence" value="ECO:0007669"/>
    <property type="project" value="UniProtKB-UniRule"/>
</dbReference>
<dbReference type="InterPro" id="IPR038063">
    <property type="entry name" value="Transpep_catalytic_dom"/>
</dbReference>
<sequence>MPPTTFFFNFISGLVLLHCTTLSQATTSGNENLQLALNTFVSQYVDDPRHEYVDLTKLQDFYSARNYRPAWTDSIAQLSRLETALSFIATAENEGLESREYRLDRLMQLFRTRNPSERFELEFLTTLSLLRFSNDLYRGRFTASRLDPDWHIPQPTFNAINFLQSTVDTDTFQQSLLGLAPNIPNYHLLKQVLLKFRDLADRGVSWQHIPNIPLLRPGESHHAIPLIRIRIDQAYETHGKTEYDLPHSEETINSRLYDRNLVNAIKAFQLQHGLNADGIIGKNTIDALNKTPNEKIQQLRITMERLRWLPRELGNRYLLVNIAGFQLAAVENDEYMLDMRIIVGRDYRSTPSFNSRITHMIINPYWNIPASIARKDLLPKQQKNPDYFTSQNIKVYSDYAYNAEPIDPDSIDWLAIRRGFPYILRQDPGIHNALGTIKFMLPNPFSIYLHDTPTKVLFTKDIRTFSSGCIRLEKPLQLAEFALRKQFTKKALKAQIESGKTKQINLPEPLPTFIVYLTAWIDSENNIHYSPDSYQRDKRALALTRW</sequence>
<dbReference type="Gene3D" id="2.40.440.10">
    <property type="entry name" value="L,D-transpeptidase catalytic domain-like"/>
    <property type="match status" value="1"/>
</dbReference>
<dbReference type="InterPro" id="IPR036365">
    <property type="entry name" value="PGBD-like_sf"/>
</dbReference>
<dbReference type="InterPro" id="IPR036366">
    <property type="entry name" value="PGBDSf"/>
</dbReference>
<dbReference type="PANTHER" id="PTHR41533">
    <property type="entry name" value="L,D-TRANSPEPTIDASE HI_1667-RELATED"/>
    <property type="match status" value="1"/>
</dbReference>
<evidence type="ECO:0000259" key="9">
    <source>
        <dbReference type="PROSITE" id="PS52029"/>
    </source>
</evidence>
<dbReference type="PANTHER" id="PTHR41533:SF2">
    <property type="entry name" value="BLR7131 PROTEIN"/>
    <property type="match status" value="1"/>
</dbReference>
<dbReference type="InterPro" id="IPR052905">
    <property type="entry name" value="LD-transpeptidase_YkuD-like"/>
</dbReference>
<feature type="active site" description="Nucleophile" evidence="7">
    <location>
        <position position="469"/>
    </location>
</feature>
<dbReference type="EMBL" id="FOCP01000001">
    <property type="protein sequence ID" value="SEM68942.1"/>
    <property type="molecule type" value="Genomic_DNA"/>
</dbReference>
<feature type="domain" description="L,D-TPase catalytic" evidence="9">
    <location>
        <begin position="316"/>
        <end position="497"/>
    </location>
</feature>
<evidence type="ECO:0000313" key="10">
    <source>
        <dbReference type="EMBL" id="SEM68942.1"/>
    </source>
</evidence>
<dbReference type="InterPro" id="IPR045380">
    <property type="entry name" value="LD_TPept_scaffold_dom"/>
</dbReference>
<dbReference type="InterPro" id="IPR002477">
    <property type="entry name" value="Peptidoglycan-bd-like"/>
</dbReference>
<comment type="similarity">
    <text evidence="2">Belongs to the YkuD family.</text>
</comment>
<dbReference type="Pfam" id="PF03734">
    <property type="entry name" value="YkuD"/>
    <property type="match status" value="1"/>
</dbReference>
<evidence type="ECO:0000256" key="4">
    <source>
        <dbReference type="ARBA" id="ARBA00022960"/>
    </source>
</evidence>
<dbReference type="Pfam" id="PF20142">
    <property type="entry name" value="Scaffold"/>
    <property type="match status" value="1"/>
</dbReference>
<keyword evidence="4 7" id="KW-0133">Cell shape</keyword>
<evidence type="ECO:0000256" key="5">
    <source>
        <dbReference type="ARBA" id="ARBA00022984"/>
    </source>
</evidence>
<dbReference type="PROSITE" id="PS52029">
    <property type="entry name" value="LD_TPASE"/>
    <property type="match status" value="1"/>
</dbReference>
<evidence type="ECO:0000256" key="8">
    <source>
        <dbReference type="SAM" id="SignalP"/>
    </source>
</evidence>
<dbReference type="RefSeq" id="WP_090626951.1">
    <property type="nucleotide sequence ID" value="NZ_FOCP01000001.1"/>
</dbReference>
<dbReference type="CDD" id="cd16913">
    <property type="entry name" value="YkuD_like"/>
    <property type="match status" value="1"/>
</dbReference>
<dbReference type="GO" id="GO:0008360">
    <property type="term" value="P:regulation of cell shape"/>
    <property type="evidence" value="ECO:0007669"/>
    <property type="project" value="UniProtKB-UniRule"/>
</dbReference>
<feature type="signal peptide" evidence="8">
    <location>
        <begin position="1"/>
        <end position="25"/>
    </location>
</feature>
<dbReference type="Pfam" id="PF01471">
    <property type="entry name" value="PG_binding_1"/>
    <property type="match status" value="1"/>
</dbReference>
<dbReference type="Gene3D" id="1.10.101.10">
    <property type="entry name" value="PGBD-like superfamily/PGBD"/>
    <property type="match status" value="1"/>
</dbReference>
<evidence type="ECO:0000256" key="2">
    <source>
        <dbReference type="ARBA" id="ARBA00005992"/>
    </source>
</evidence>
<dbReference type="SUPFAM" id="SSF47090">
    <property type="entry name" value="PGBD-like"/>
    <property type="match status" value="1"/>
</dbReference>
<dbReference type="GO" id="GO:0016740">
    <property type="term" value="F:transferase activity"/>
    <property type="evidence" value="ECO:0007669"/>
    <property type="project" value="UniProtKB-KW"/>
</dbReference>